<comment type="caution">
    <text evidence="2">The sequence shown here is derived from an EMBL/GenBank/DDBJ whole genome shotgun (WGS) entry which is preliminary data.</text>
</comment>
<dbReference type="InterPro" id="IPR036412">
    <property type="entry name" value="HAD-like_sf"/>
</dbReference>
<dbReference type="InterPro" id="IPR023214">
    <property type="entry name" value="HAD_sf"/>
</dbReference>
<name>A0A9D7I7W1_9RHOO</name>
<accession>A0A9D7I7W1</accession>
<evidence type="ECO:0000313" key="3">
    <source>
        <dbReference type="Proteomes" id="UP000886602"/>
    </source>
</evidence>
<dbReference type="AlphaFoldDB" id="A0A9D7I7W1"/>
<feature type="domain" description="LNS2/PITP" evidence="1">
    <location>
        <begin position="35"/>
        <end position="165"/>
    </location>
</feature>
<proteinExistence type="predicted"/>
<dbReference type="Gene3D" id="3.40.50.1000">
    <property type="entry name" value="HAD superfamily/HAD-like"/>
    <property type="match status" value="1"/>
</dbReference>
<dbReference type="SMART" id="SM00775">
    <property type="entry name" value="LNS2"/>
    <property type="match status" value="1"/>
</dbReference>
<sequence>MRHLPLLIIALSVWGCAKIPQVEVPSPSRSQGHAVVLDIDGTLTPQNMAVYEPRPGAAEAIHALSAKGYKIIYLSTRIPLFQAGLPSWLRQNGFPEGSLHVAQSGEERDQADKFKARVLAAYLQGGWRLSYAYGDSSTDFNAYAEAGIPRERVFGLKRRDSKDCQPGIYLKCLDGWTEHLPYIERDIASVK</sequence>
<dbReference type="Proteomes" id="UP000886602">
    <property type="component" value="Unassembled WGS sequence"/>
</dbReference>
<protein>
    <recommendedName>
        <fullName evidence="1">LNS2/PITP domain-containing protein</fullName>
    </recommendedName>
</protein>
<reference evidence="2" key="1">
    <citation type="submission" date="2020-10" db="EMBL/GenBank/DDBJ databases">
        <title>Connecting structure to function with the recovery of over 1000 high-quality activated sludge metagenome-assembled genomes encoding full-length rRNA genes using long-read sequencing.</title>
        <authorList>
            <person name="Singleton C.M."/>
            <person name="Petriglieri F."/>
            <person name="Kristensen J.M."/>
            <person name="Kirkegaard R.H."/>
            <person name="Michaelsen T.Y."/>
            <person name="Andersen M.H."/>
            <person name="Karst S.M."/>
            <person name="Dueholm M.S."/>
            <person name="Nielsen P.H."/>
            <person name="Albertsen M."/>
        </authorList>
    </citation>
    <scope>NUCLEOTIDE SEQUENCE</scope>
    <source>
        <strain evidence="2">EsbW_18-Q3-R4-48_MAXAC.044</strain>
    </source>
</reference>
<dbReference type="InterPro" id="IPR031315">
    <property type="entry name" value="LNS2/PITP"/>
</dbReference>
<evidence type="ECO:0000313" key="2">
    <source>
        <dbReference type="EMBL" id="MBK7422492.1"/>
    </source>
</evidence>
<organism evidence="2 3">
    <name type="scientific">Candidatus Propionivibrio dominans</name>
    <dbReference type="NCBI Taxonomy" id="2954373"/>
    <lineage>
        <taxon>Bacteria</taxon>
        <taxon>Pseudomonadati</taxon>
        <taxon>Pseudomonadota</taxon>
        <taxon>Betaproteobacteria</taxon>
        <taxon>Rhodocyclales</taxon>
        <taxon>Rhodocyclaceae</taxon>
        <taxon>Propionivibrio</taxon>
    </lineage>
</organism>
<dbReference type="Pfam" id="PF24694">
    <property type="entry name" value="LNS2_PITM1-3"/>
    <property type="match status" value="1"/>
</dbReference>
<gene>
    <name evidence="2" type="ORF">IPJ48_04995</name>
</gene>
<evidence type="ECO:0000259" key="1">
    <source>
        <dbReference type="SMART" id="SM00775"/>
    </source>
</evidence>
<dbReference type="SUPFAM" id="SSF56784">
    <property type="entry name" value="HAD-like"/>
    <property type="match status" value="1"/>
</dbReference>
<dbReference type="EMBL" id="JADJNC010000006">
    <property type="protein sequence ID" value="MBK7422492.1"/>
    <property type="molecule type" value="Genomic_DNA"/>
</dbReference>